<dbReference type="SUPFAM" id="SSF51971">
    <property type="entry name" value="Nucleotide-binding domain"/>
    <property type="match status" value="1"/>
</dbReference>
<gene>
    <name evidence="12" type="ORF">HGP28_16780</name>
</gene>
<evidence type="ECO:0000256" key="6">
    <source>
        <dbReference type="ARBA" id="ARBA00022723"/>
    </source>
</evidence>
<dbReference type="SUPFAM" id="SSF51905">
    <property type="entry name" value="FAD/NAD(P)-binding domain"/>
    <property type="match status" value="1"/>
</dbReference>
<evidence type="ECO:0000256" key="2">
    <source>
        <dbReference type="ARBA" id="ARBA00001966"/>
    </source>
</evidence>
<dbReference type="Gene3D" id="3.40.50.720">
    <property type="entry name" value="NAD(P)-binding Rossmann-like Domain"/>
    <property type="match status" value="1"/>
</dbReference>
<dbReference type="CDD" id="cd02930">
    <property type="entry name" value="DCR_FMN"/>
    <property type="match status" value="1"/>
</dbReference>
<dbReference type="GO" id="GO:0008670">
    <property type="term" value="F:2,4-dienoyl-CoA reductase (NADPH) activity"/>
    <property type="evidence" value="ECO:0007669"/>
    <property type="project" value="TreeGrafter"/>
</dbReference>
<evidence type="ECO:0000259" key="10">
    <source>
        <dbReference type="Pfam" id="PF00724"/>
    </source>
</evidence>
<reference evidence="12 13" key="1">
    <citation type="submission" date="2020-04" db="EMBL/GenBank/DDBJ databases">
        <title>Vibrio sp. SM6, a novel species isolated from seawater.</title>
        <authorList>
            <person name="Wang X."/>
        </authorList>
    </citation>
    <scope>NUCLEOTIDE SEQUENCE [LARGE SCALE GENOMIC DNA]</scope>
    <source>
        <strain evidence="12 13">SM6</strain>
    </source>
</reference>
<evidence type="ECO:0000256" key="7">
    <source>
        <dbReference type="ARBA" id="ARBA00023002"/>
    </source>
</evidence>
<comment type="caution">
    <text evidence="12">The sequence shown here is derived from an EMBL/GenBank/DDBJ whole genome shotgun (WGS) entry which is preliminary data.</text>
</comment>
<dbReference type="Pfam" id="PF07992">
    <property type="entry name" value="Pyr_redox_2"/>
    <property type="match status" value="1"/>
</dbReference>
<keyword evidence="5" id="KW-0288">FMN</keyword>
<dbReference type="InterPro" id="IPR023753">
    <property type="entry name" value="FAD/NAD-binding_dom"/>
</dbReference>
<dbReference type="AlphaFoldDB" id="A0A7X8TTI8"/>
<dbReference type="PRINTS" id="PR00419">
    <property type="entry name" value="ADXRDTASE"/>
</dbReference>
<dbReference type="InterPro" id="IPR013785">
    <property type="entry name" value="Aldolase_TIM"/>
</dbReference>
<evidence type="ECO:0000256" key="5">
    <source>
        <dbReference type="ARBA" id="ARBA00022643"/>
    </source>
</evidence>
<sequence length="670" mass="73765">MAIAYPHLFQPLDLGFTQLPNRILMGSMHTGLEEHKAGLGDLAEFYAERARAGVGLIVTGGFSPNLRGRLHPMSAEFSKPKHAKAHRVVTEAVHQHGGKIALQILHAGRYAMHPFAQSASPMKAPIARFAPHEMTPKQIEKTIAAFANSAELAQLAGYDGVELMGSEGYLINQFLCKRTNMRYDDWGGSYQKRMRFALAVVRQVRRAVGPEFIIIFRLSMLDLVEQGSTLDDVIELAQALEQEGVTLLNTGIGWHEARVPTIATQVPRGAFSWVTEKIKPHVSIPVIACNRINTPEEGERILASGQADMISMARPFLADPQFVEKAQRGEASLINTCIGCNQACLDNVFKGRRASCLVNPRACYERSMPIIPALEPKSIAVVGAGPAGLACATTLAERGHRVDLFEKQDRIGGQFRLAMQIPGKGEFRETIRYFANRIDQTGVKLRLGEAADLAQLQDYDEVIMATGVQPRAVELKVTDDTVPIYDYQTFIRERPEVGERVAIVGAGGVGVDVATLLTEPNEQTLDDWLHEWGIDRNYTNPGGLYPYPNIHSEKTVWLLQRRKGRVGKGPGKTTGWIHQRALQKRGVHLLGGVSYYDIDADGFSIQRDEHLEHLPIQSVIVCAGQESVRPFEAQWQQLGDKLHVIGGADHAGELDAARAIKQGVELGLAL</sequence>
<evidence type="ECO:0000256" key="4">
    <source>
        <dbReference type="ARBA" id="ARBA00022630"/>
    </source>
</evidence>
<feature type="domain" description="FAD/NAD(P)-binding" evidence="11">
    <location>
        <begin position="378"/>
        <end position="629"/>
    </location>
</feature>
<dbReference type="GO" id="GO:0051536">
    <property type="term" value="F:iron-sulfur cluster binding"/>
    <property type="evidence" value="ECO:0007669"/>
    <property type="project" value="UniProtKB-KW"/>
</dbReference>
<dbReference type="InterPro" id="IPR001155">
    <property type="entry name" value="OxRdtase_FMN_N"/>
</dbReference>
<comment type="cofactor">
    <cofactor evidence="1">
        <name>FMN</name>
        <dbReference type="ChEBI" id="CHEBI:58210"/>
    </cofactor>
</comment>
<keyword evidence="13" id="KW-1185">Reference proteome</keyword>
<keyword evidence="8" id="KW-0408">Iron</keyword>
<comment type="similarity">
    <text evidence="3">In the N-terminal section; belongs to the NADH:flavin oxidoreductase/NADH oxidase family.</text>
</comment>
<dbReference type="Pfam" id="PF00724">
    <property type="entry name" value="Oxidored_FMN"/>
    <property type="match status" value="1"/>
</dbReference>
<dbReference type="Proteomes" id="UP000535589">
    <property type="component" value="Unassembled WGS sequence"/>
</dbReference>
<dbReference type="Gene3D" id="3.20.20.70">
    <property type="entry name" value="Aldolase class I"/>
    <property type="match status" value="1"/>
</dbReference>
<evidence type="ECO:0000256" key="1">
    <source>
        <dbReference type="ARBA" id="ARBA00001917"/>
    </source>
</evidence>
<evidence type="ECO:0000259" key="11">
    <source>
        <dbReference type="Pfam" id="PF07992"/>
    </source>
</evidence>
<dbReference type="EMBL" id="JABAIK010000022">
    <property type="protein sequence ID" value="NLS14520.1"/>
    <property type="molecule type" value="Genomic_DNA"/>
</dbReference>
<evidence type="ECO:0000313" key="12">
    <source>
        <dbReference type="EMBL" id="NLS14520.1"/>
    </source>
</evidence>
<evidence type="ECO:0000313" key="13">
    <source>
        <dbReference type="Proteomes" id="UP000535589"/>
    </source>
</evidence>
<dbReference type="PANTHER" id="PTHR42917:SF2">
    <property type="entry name" value="2,4-DIENOYL-COA REDUCTASE [(2E)-ENOYL-COA-PRODUCING]"/>
    <property type="match status" value="1"/>
</dbReference>
<keyword evidence="9" id="KW-0411">Iron-sulfur</keyword>
<keyword evidence="7" id="KW-0560">Oxidoreductase</keyword>
<organism evidence="12 13">
    <name type="scientific">Vibrio agarilyticus</name>
    <dbReference type="NCBI Taxonomy" id="2726741"/>
    <lineage>
        <taxon>Bacteria</taxon>
        <taxon>Pseudomonadati</taxon>
        <taxon>Pseudomonadota</taxon>
        <taxon>Gammaproteobacteria</taxon>
        <taxon>Vibrionales</taxon>
        <taxon>Vibrionaceae</taxon>
        <taxon>Vibrio</taxon>
    </lineage>
</organism>
<feature type="domain" description="NADH:flavin oxidoreductase/NADH oxidase N-terminal" evidence="10">
    <location>
        <begin position="8"/>
        <end position="329"/>
    </location>
</feature>
<dbReference type="Gene3D" id="3.50.50.60">
    <property type="entry name" value="FAD/NAD(P)-binding domain"/>
    <property type="match status" value="1"/>
</dbReference>
<proteinExistence type="inferred from homology"/>
<dbReference type="InterPro" id="IPR036188">
    <property type="entry name" value="FAD/NAD-bd_sf"/>
</dbReference>
<dbReference type="RefSeq" id="WP_168837611.1">
    <property type="nucleotide sequence ID" value="NZ_JABAIK010000022.1"/>
</dbReference>
<dbReference type="GO" id="GO:0010181">
    <property type="term" value="F:FMN binding"/>
    <property type="evidence" value="ECO:0007669"/>
    <property type="project" value="InterPro"/>
</dbReference>
<dbReference type="SUPFAM" id="SSF51395">
    <property type="entry name" value="FMN-linked oxidoreductases"/>
    <property type="match status" value="1"/>
</dbReference>
<dbReference type="FunFam" id="3.20.20.70:FF:000082">
    <property type="entry name" value="NADPH-dependent 2,4-dienoyl-CoA reductase"/>
    <property type="match status" value="1"/>
</dbReference>
<accession>A0A7X8TTI8</accession>
<dbReference type="GO" id="GO:0033543">
    <property type="term" value="P:fatty acid beta-oxidation, unsaturated, even number, reductase/isomerase pathway"/>
    <property type="evidence" value="ECO:0007669"/>
    <property type="project" value="TreeGrafter"/>
</dbReference>
<evidence type="ECO:0000256" key="9">
    <source>
        <dbReference type="ARBA" id="ARBA00023014"/>
    </source>
</evidence>
<protein>
    <submittedName>
        <fullName evidence="12">FAD-dependent oxidoreductase</fullName>
    </submittedName>
</protein>
<keyword evidence="4" id="KW-0285">Flavoprotein</keyword>
<evidence type="ECO:0000256" key="8">
    <source>
        <dbReference type="ARBA" id="ARBA00023004"/>
    </source>
</evidence>
<dbReference type="GO" id="GO:0046872">
    <property type="term" value="F:metal ion binding"/>
    <property type="evidence" value="ECO:0007669"/>
    <property type="project" value="UniProtKB-KW"/>
</dbReference>
<evidence type="ECO:0000256" key="3">
    <source>
        <dbReference type="ARBA" id="ARBA00011048"/>
    </source>
</evidence>
<dbReference type="PANTHER" id="PTHR42917">
    <property type="entry name" value="2,4-DIENOYL-COA REDUCTASE"/>
    <property type="match status" value="1"/>
</dbReference>
<name>A0A7X8TTI8_9VIBR</name>
<comment type="cofactor">
    <cofactor evidence="2">
        <name>[4Fe-4S] cluster</name>
        <dbReference type="ChEBI" id="CHEBI:49883"/>
    </cofactor>
</comment>
<dbReference type="InterPro" id="IPR051793">
    <property type="entry name" value="NADH:flavin_oxidoreductase"/>
</dbReference>
<keyword evidence="6" id="KW-0479">Metal-binding</keyword>